<reference evidence="2" key="2">
    <citation type="submission" date="2020-09" db="EMBL/GenBank/DDBJ databases">
        <authorList>
            <person name="Sun Q."/>
            <person name="Zhou Y."/>
        </authorList>
    </citation>
    <scope>NUCLEOTIDE SEQUENCE</scope>
    <source>
        <strain evidence="2">CGMCC 4.7372</strain>
    </source>
</reference>
<sequence length="91" mass="9799">MRTTSHTCHNRLMSDTMYPAILVRGEIKLGQFLKLAGLVEDGAEARIAIQSGDVSVNGEVERRRGHRLSNGDTVEIALPSGSAGARVRAEP</sequence>
<keyword evidence="1" id="KW-0694">RNA-binding</keyword>
<dbReference type="GO" id="GO:0003723">
    <property type="term" value="F:RNA binding"/>
    <property type="evidence" value="ECO:0007669"/>
    <property type="project" value="UniProtKB-KW"/>
</dbReference>
<accession>A0A8H9H9X6</accession>
<comment type="caution">
    <text evidence="2">The sequence shown here is derived from an EMBL/GenBank/DDBJ whole genome shotgun (WGS) entry which is preliminary data.</text>
</comment>
<proteinExistence type="predicted"/>
<organism evidence="2 3">
    <name type="scientific">Actinomyces gaoshouyii</name>
    <dbReference type="NCBI Taxonomy" id="1960083"/>
    <lineage>
        <taxon>Bacteria</taxon>
        <taxon>Bacillati</taxon>
        <taxon>Actinomycetota</taxon>
        <taxon>Actinomycetes</taxon>
        <taxon>Actinomycetales</taxon>
        <taxon>Actinomycetaceae</taxon>
        <taxon>Actinomyces</taxon>
    </lineage>
</organism>
<keyword evidence="3" id="KW-1185">Reference proteome</keyword>
<reference evidence="2" key="1">
    <citation type="journal article" date="2014" name="Int. J. Syst. Evol. Microbiol.">
        <title>Complete genome sequence of Corynebacterium casei LMG S-19264T (=DSM 44701T), isolated from a smear-ripened cheese.</title>
        <authorList>
            <consortium name="US DOE Joint Genome Institute (JGI-PGF)"/>
            <person name="Walter F."/>
            <person name="Albersmeier A."/>
            <person name="Kalinowski J."/>
            <person name="Ruckert C."/>
        </authorList>
    </citation>
    <scope>NUCLEOTIDE SEQUENCE</scope>
    <source>
        <strain evidence="2">CGMCC 4.7372</strain>
    </source>
</reference>
<dbReference type="Pfam" id="PF13275">
    <property type="entry name" value="S4_2"/>
    <property type="match status" value="1"/>
</dbReference>
<evidence type="ECO:0000313" key="3">
    <source>
        <dbReference type="Proteomes" id="UP000614239"/>
    </source>
</evidence>
<dbReference type="SUPFAM" id="SSF55174">
    <property type="entry name" value="Alpha-L RNA-binding motif"/>
    <property type="match status" value="1"/>
</dbReference>
<dbReference type="CDD" id="cd00165">
    <property type="entry name" value="S4"/>
    <property type="match status" value="1"/>
</dbReference>
<dbReference type="InterPro" id="IPR036986">
    <property type="entry name" value="S4_RNA-bd_sf"/>
</dbReference>
<dbReference type="PROSITE" id="PS50889">
    <property type="entry name" value="S4"/>
    <property type="match status" value="1"/>
</dbReference>
<name>A0A8H9H9X6_9ACTO</name>
<dbReference type="EMBL" id="BMNJ01000007">
    <property type="protein sequence ID" value="GGO99969.1"/>
    <property type="molecule type" value="Genomic_DNA"/>
</dbReference>
<gene>
    <name evidence="2" type="ORF">GCM10011612_18500</name>
</gene>
<evidence type="ECO:0000313" key="2">
    <source>
        <dbReference type="EMBL" id="GGO99969.1"/>
    </source>
</evidence>
<evidence type="ECO:0000256" key="1">
    <source>
        <dbReference type="PROSITE-ProRule" id="PRU00182"/>
    </source>
</evidence>
<dbReference type="Proteomes" id="UP000614239">
    <property type="component" value="Unassembled WGS sequence"/>
</dbReference>
<dbReference type="AlphaFoldDB" id="A0A8H9H9X6"/>
<dbReference type="Gene3D" id="3.10.290.10">
    <property type="entry name" value="RNA-binding S4 domain"/>
    <property type="match status" value="1"/>
</dbReference>
<evidence type="ECO:0008006" key="4">
    <source>
        <dbReference type="Google" id="ProtNLM"/>
    </source>
</evidence>
<protein>
    <recommendedName>
        <fullName evidence="4">RNA-binding protein</fullName>
    </recommendedName>
</protein>